<keyword evidence="2" id="KW-1185">Reference proteome</keyword>
<dbReference type="Proteomes" id="UP000703269">
    <property type="component" value="Unassembled WGS sequence"/>
</dbReference>
<evidence type="ECO:0008006" key="3">
    <source>
        <dbReference type="Google" id="ProtNLM"/>
    </source>
</evidence>
<protein>
    <recommendedName>
        <fullName evidence="3">RNI-like protein</fullName>
    </recommendedName>
</protein>
<organism evidence="1 2">
    <name type="scientific">Phanerochaete sordida</name>
    <dbReference type="NCBI Taxonomy" id="48140"/>
    <lineage>
        <taxon>Eukaryota</taxon>
        <taxon>Fungi</taxon>
        <taxon>Dikarya</taxon>
        <taxon>Basidiomycota</taxon>
        <taxon>Agaricomycotina</taxon>
        <taxon>Agaricomycetes</taxon>
        <taxon>Polyporales</taxon>
        <taxon>Phanerochaetaceae</taxon>
        <taxon>Phanerochaete</taxon>
    </lineage>
</organism>
<evidence type="ECO:0000313" key="2">
    <source>
        <dbReference type="Proteomes" id="UP000703269"/>
    </source>
</evidence>
<gene>
    <name evidence="1" type="ORF">PsYK624_105300</name>
</gene>
<accession>A0A9P3LGA2</accession>
<name>A0A9P3LGA2_9APHY</name>
<dbReference type="InterPro" id="IPR032675">
    <property type="entry name" value="LRR_dom_sf"/>
</dbReference>
<proteinExistence type="predicted"/>
<dbReference type="AlphaFoldDB" id="A0A9P3LGA2"/>
<dbReference type="EMBL" id="BPQB01000039">
    <property type="protein sequence ID" value="GJE94361.1"/>
    <property type="molecule type" value="Genomic_DNA"/>
</dbReference>
<comment type="caution">
    <text evidence="1">The sequence shown here is derived from an EMBL/GenBank/DDBJ whole genome shotgun (WGS) entry which is preliminary data.</text>
</comment>
<evidence type="ECO:0000313" key="1">
    <source>
        <dbReference type="EMBL" id="GJE94361.1"/>
    </source>
</evidence>
<dbReference type="SUPFAM" id="SSF52047">
    <property type="entry name" value="RNI-like"/>
    <property type="match status" value="1"/>
</dbReference>
<dbReference type="OrthoDB" id="2804406at2759"/>
<sequence>MWTATPDDTVTFVDGPLLSSDRQRFDTYAKKVKILDLKECADPPKETSELLARLLATLHPEQRVLSNLQELHMHSFPSLGRNDQDSQAYLIYVSTLLGAGVTSFTAAPPSAACTVLTLSYLRFLCPAVQDLCIIKPDCDIALMLSGFRGLTKLNLTAAISDTATALSSSLLQSLGALPNLRHLSTTLAFDTSTYQVQPRACTYFPSLESLKIGNALDLSPVGALLCDIASQTPKLISVTIDYTSTAASLPSARSTQLRYLTRGLSMYSSSLVTLTLACNGRPSTAEDLQCLSSLTKLRSVTLVDLIPSDTVTDLFFGNLTRTCSVLQVFTYLSRTSGSPSTLAALGILASNCPQLWAVSLPFNVSSIPPVMETGPPLPRRMSPVHLLIHRLAFIAESQHPAIAEYISAIYPNVNINFLKDVDTSLRRSWESVIPWIALFERVRRIERQRVSKLSKTEGEHK</sequence>
<dbReference type="Gene3D" id="3.80.10.10">
    <property type="entry name" value="Ribonuclease Inhibitor"/>
    <property type="match status" value="1"/>
</dbReference>
<reference evidence="1 2" key="1">
    <citation type="submission" date="2021-08" db="EMBL/GenBank/DDBJ databases">
        <title>Draft Genome Sequence of Phanerochaete sordida strain YK-624.</title>
        <authorList>
            <person name="Mori T."/>
            <person name="Dohra H."/>
            <person name="Suzuki T."/>
            <person name="Kawagishi H."/>
            <person name="Hirai H."/>
        </authorList>
    </citation>
    <scope>NUCLEOTIDE SEQUENCE [LARGE SCALE GENOMIC DNA]</scope>
    <source>
        <strain evidence="1 2">YK-624</strain>
    </source>
</reference>